<comment type="caution">
    <text evidence="3">The sequence shown here is derived from an EMBL/GenBank/DDBJ whole genome shotgun (WGS) entry which is preliminary data.</text>
</comment>
<name>A0ABX1Q692_9RHOO</name>
<dbReference type="GO" id="GO:0016787">
    <property type="term" value="F:hydrolase activity"/>
    <property type="evidence" value="ECO:0007669"/>
    <property type="project" value="UniProtKB-KW"/>
</dbReference>
<reference evidence="3 4" key="1">
    <citation type="submission" date="2019-12" db="EMBL/GenBank/DDBJ databases">
        <title>Comparative genomics gives insights into the taxonomy of the Azoarcus-Aromatoleum group and reveals separate origins of nif in the plant-associated Azoarcus and non-plant-associated Aromatoleum sub-groups.</title>
        <authorList>
            <person name="Lafos M."/>
            <person name="Maluk M."/>
            <person name="Batista M."/>
            <person name="Junghare M."/>
            <person name="Carmona M."/>
            <person name="Faoro H."/>
            <person name="Cruz L.M."/>
            <person name="Battistoni F."/>
            <person name="De Souza E."/>
            <person name="Pedrosa F."/>
            <person name="Chen W.-M."/>
            <person name="Poole P.S."/>
            <person name="Dixon R.A."/>
            <person name="James E.K."/>
        </authorList>
    </citation>
    <scope>NUCLEOTIDE SEQUENCE [LARGE SCALE GENOMIC DNA]</scope>
    <source>
        <strain evidence="3 4">22Lin</strain>
    </source>
</reference>
<dbReference type="Pfam" id="PF01557">
    <property type="entry name" value="FAA_hydrolase"/>
    <property type="match status" value="1"/>
</dbReference>
<sequence length="241" mass="25667">MSADVSSPERYLIEPAPRPVVPVAGGGLFPVRRIFCIARNYAAHAREMGADPTREKPFFFTKPADAVLPVRAGATGEFPYPLASQDVHHEIELVVALGSGGVNLTPEAASACIWGYAVGLDMTRRDLQAEAKAKGRPWDIAKAFDASAPISQIVPAAGRVLRSGEIRLDVNGAVRQRGDLADMIWSVPEVIAFFSRYYHLQAGDLIFTGTPEGVGPVVVGDHLRGEVAGVGELDLRVVAGA</sequence>
<dbReference type="PANTHER" id="PTHR11820">
    <property type="entry name" value="ACYLPYRUVASE"/>
    <property type="match status" value="1"/>
</dbReference>
<keyword evidence="1" id="KW-0479">Metal-binding</keyword>
<evidence type="ECO:0000313" key="4">
    <source>
        <dbReference type="Proteomes" id="UP000648984"/>
    </source>
</evidence>
<proteinExistence type="predicted"/>
<feature type="domain" description="Fumarylacetoacetase-like C-terminal" evidence="2">
    <location>
        <begin position="34"/>
        <end position="238"/>
    </location>
</feature>
<organism evidence="3 4">
    <name type="scientific">Aromatoleum diolicum</name>
    <dbReference type="NCBI Taxonomy" id="75796"/>
    <lineage>
        <taxon>Bacteria</taxon>
        <taxon>Pseudomonadati</taxon>
        <taxon>Pseudomonadota</taxon>
        <taxon>Betaproteobacteria</taxon>
        <taxon>Rhodocyclales</taxon>
        <taxon>Rhodocyclaceae</taxon>
        <taxon>Aromatoleum</taxon>
    </lineage>
</organism>
<dbReference type="SUPFAM" id="SSF56529">
    <property type="entry name" value="FAH"/>
    <property type="match status" value="1"/>
</dbReference>
<accession>A0ABX1Q692</accession>
<dbReference type="Gene3D" id="3.90.850.10">
    <property type="entry name" value="Fumarylacetoacetase-like, C-terminal domain"/>
    <property type="match status" value="1"/>
</dbReference>
<gene>
    <name evidence="3" type="ORF">GPA25_03580</name>
</gene>
<keyword evidence="4" id="KW-1185">Reference proteome</keyword>
<evidence type="ECO:0000259" key="2">
    <source>
        <dbReference type="Pfam" id="PF01557"/>
    </source>
</evidence>
<protein>
    <submittedName>
        <fullName evidence="3">FAA hydrolase family protein</fullName>
    </submittedName>
</protein>
<dbReference type="InterPro" id="IPR036663">
    <property type="entry name" value="Fumarylacetoacetase_C_sf"/>
</dbReference>
<keyword evidence="3" id="KW-0378">Hydrolase</keyword>
<dbReference type="InterPro" id="IPR011234">
    <property type="entry name" value="Fumarylacetoacetase-like_C"/>
</dbReference>
<dbReference type="EMBL" id="WTVQ01000004">
    <property type="protein sequence ID" value="NMG73833.1"/>
    <property type="molecule type" value="Genomic_DNA"/>
</dbReference>
<dbReference type="Proteomes" id="UP000648984">
    <property type="component" value="Unassembled WGS sequence"/>
</dbReference>
<evidence type="ECO:0000256" key="1">
    <source>
        <dbReference type="ARBA" id="ARBA00022723"/>
    </source>
</evidence>
<evidence type="ECO:0000313" key="3">
    <source>
        <dbReference type="EMBL" id="NMG73833.1"/>
    </source>
</evidence>
<dbReference type="PANTHER" id="PTHR11820:SF90">
    <property type="entry name" value="FLUTATHIONE S-TRANSFERASE"/>
    <property type="match status" value="1"/>
</dbReference>